<dbReference type="Pfam" id="PF00875">
    <property type="entry name" value="DNA_photolyase"/>
    <property type="match status" value="1"/>
</dbReference>
<proteinExistence type="inferred from homology"/>
<dbReference type="PANTHER" id="PTHR11455:SF22">
    <property type="entry name" value="CRYPTOCHROME DASH"/>
    <property type="match status" value="1"/>
</dbReference>
<dbReference type="InterPro" id="IPR002081">
    <property type="entry name" value="Cryptochrome/DNA_photolyase_1"/>
</dbReference>
<dbReference type="EMBL" id="SMLW01000677">
    <property type="protein sequence ID" value="MTI29025.1"/>
    <property type="molecule type" value="Genomic_DNA"/>
</dbReference>
<dbReference type="Gene3D" id="1.10.579.10">
    <property type="entry name" value="DNA Cyclobutane Dipyrimidine Photolyase, subunit A, domain 3"/>
    <property type="match status" value="1"/>
</dbReference>
<keyword evidence="3 6" id="KW-0285">Flavoprotein</keyword>
<feature type="domain" description="Photolyase/cryptochrome alpha/beta" evidence="7">
    <location>
        <begin position="2"/>
        <end position="136"/>
    </location>
</feature>
<protein>
    <recommendedName>
        <fullName evidence="2 6">Cryptochrome DASH</fullName>
    </recommendedName>
</protein>
<dbReference type="InterPro" id="IPR005101">
    <property type="entry name" value="Cryptochr/Photolyase_FAD-bd"/>
</dbReference>
<comment type="similarity">
    <text evidence="1 6">Belongs to the DNA photolyase class-1 family.</text>
</comment>
<dbReference type="PANTHER" id="PTHR11455">
    <property type="entry name" value="CRYPTOCHROME"/>
    <property type="match status" value="1"/>
</dbReference>
<name>A0ABW9S0I8_9BACT</name>
<sequence>MKNVIVWFTNDLRLYDNEALSKAIQNGDKIYPLYIFDPAQFKETHLGFAKTGAFRAKFLIECVENLRNNLQKIGSDLIVRTGHAADIISELVEKSNINAVYASKDVTHEELQRLDEVEQVLLKKLIPLELYWQQTLFHEEDVPWPIKQVPDVFTTFRKEAEANNVEVRPLFPAPKSLSPIENIKPGPIPTMQELGMSPEKADRRRVLNFKGGETEAWKRLHKYFWKQDLLRYYKETRNEMIGSDYSSKLSPWLATGAISAKSIYWEIKKYEDERVKNDSTYWFFFELLWRDFFKFMAKKNGSKIFHINGFQDIKLKMEDNLFNFEKWRTGNTGEPFVDANMKELLLTGYMSNRGRQNAASYLMYDLNVNWTWGAMWFENRLIDYDACSNWLNWAYIAGVGNDPRQGRKFIIENQSLTYDPDGKYVDLWLNDQ</sequence>
<evidence type="ECO:0000256" key="2">
    <source>
        <dbReference type="ARBA" id="ARBA00017881"/>
    </source>
</evidence>
<dbReference type="Gene3D" id="1.25.40.80">
    <property type="match status" value="1"/>
</dbReference>
<dbReference type="SUPFAM" id="SSF52425">
    <property type="entry name" value="Cryptochrome/photolyase, N-terminal domain"/>
    <property type="match status" value="1"/>
</dbReference>
<evidence type="ECO:0000256" key="5">
    <source>
        <dbReference type="ARBA" id="ARBA00022991"/>
    </source>
</evidence>
<reference evidence="8 9" key="1">
    <citation type="submission" date="2019-02" db="EMBL/GenBank/DDBJ databases">
        <authorList>
            <person name="Goldberg S.R."/>
            <person name="Haltli B.A."/>
            <person name="Correa H."/>
            <person name="Russell K.G."/>
        </authorList>
    </citation>
    <scope>NUCLEOTIDE SEQUENCE [LARGE SCALE GENOMIC DNA]</scope>
    <source>
        <strain evidence="8 9">JCM 16186</strain>
    </source>
</reference>
<evidence type="ECO:0000256" key="1">
    <source>
        <dbReference type="ARBA" id="ARBA00005862"/>
    </source>
</evidence>
<dbReference type="RefSeq" id="WP_155177122.1">
    <property type="nucleotide sequence ID" value="NZ_BAAAFL010000012.1"/>
</dbReference>
<dbReference type="InterPro" id="IPR036155">
    <property type="entry name" value="Crypto/Photolyase_N_sf"/>
</dbReference>
<dbReference type="Gene3D" id="3.40.50.620">
    <property type="entry name" value="HUPs"/>
    <property type="match status" value="1"/>
</dbReference>
<comment type="caution">
    <text evidence="8">The sequence shown here is derived from an EMBL/GenBank/DDBJ whole genome shotgun (WGS) entry which is preliminary data.</text>
</comment>
<evidence type="ECO:0000313" key="8">
    <source>
        <dbReference type="EMBL" id="MTI29025.1"/>
    </source>
</evidence>
<evidence type="ECO:0000256" key="6">
    <source>
        <dbReference type="RuleBase" id="RU367151"/>
    </source>
</evidence>
<dbReference type="InterPro" id="IPR014729">
    <property type="entry name" value="Rossmann-like_a/b/a_fold"/>
</dbReference>
<dbReference type="PRINTS" id="PR00147">
    <property type="entry name" value="DNAPHOTLYASE"/>
</dbReference>
<dbReference type="InterPro" id="IPR036134">
    <property type="entry name" value="Crypto/Photolyase_FAD-like_sf"/>
</dbReference>
<dbReference type="PROSITE" id="PS51645">
    <property type="entry name" value="PHR_CRY_ALPHA_BETA"/>
    <property type="match status" value="1"/>
</dbReference>
<dbReference type="Proteomes" id="UP000798808">
    <property type="component" value="Unassembled WGS sequence"/>
</dbReference>
<evidence type="ECO:0000256" key="4">
    <source>
        <dbReference type="ARBA" id="ARBA00022827"/>
    </source>
</evidence>
<dbReference type="Pfam" id="PF03441">
    <property type="entry name" value="FAD_binding_7"/>
    <property type="match status" value="1"/>
</dbReference>
<dbReference type="InterPro" id="IPR006050">
    <property type="entry name" value="DNA_photolyase_N"/>
</dbReference>
<comment type="cofactor">
    <cofactor evidence="6">
        <name>FAD</name>
        <dbReference type="ChEBI" id="CHEBI:57692"/>
    </cofactor>
    <text evidence="6">Binds 1 FAD per subunit.</text>
</comment>
<comment type="function">
    <text evidence="6">May have a photoreceptor function.</text>
</comment>
<dbReference type="NCBIfam" id="TIGR02765">
    <property type="entry name" value="crypto_DASH"/>
    <property type="match status" value="1"/>
</dbReference>
<evidence type="ECO:0000313" key="9">
    <source>
        <dbReference type="Proteomes" id="UP000798808"/>
    </source>
</evidence>
<keyword evidence="9" id="KW-1185">Reference proteome</keyword>
<keyword evidence="5 6" id="KW-0157">Chromophore</keyword>
<dbReference type="SUPFAM" id="SSF48173">
    <property type="entry name" value="Cryptochrome/photolyase FAD-binding domain"/>
    <property type="match status" value="1"/>
</dbReference>
<organism evidence="8 9">
    <name type="scientific">Fulvivirga kasyanovii</name>
    <dbReference type="NCBI Taxonomy" id="396812"/>
    <lineage>
        <taxon>Bacteria</taxon>
        <taxon>Pseudomonadati</taxon>
        <taxon>Bacteroidota</taxon>
        <taxon>Cytophagia</taxon>
        <taxon>Cytophagales</taxon>
        <taxon>Fulvivirgaceae</taxon>
        <taxon>Fulvivirga</taxon>
    </lineage>
</organism>
<gene>
    <name evidence="8" type="ORF">E1163_28950</name>
</gene>
<comment type="cofactor">
    <cofactor evidence="6">
        <name>(6R)-5,10-methylene-5,6,7,8-tetrahydrofolate</name>
        <dbReference type="ChEBI" id="CHEBI:15636"/>
    </cofactor>
    <text evidence="6">Binds 1 5,10-methenyltetrahydrofolate (MTHF) per subunit.</text>
</comment>
<accession>A0ABW9S0I8</accession>
<keyword evidence="4 6" id="KW-0274">FAD</keyword>
<dbReference type="InterPro" id="IPR014133">
    <property type="entry name" value="Cry_DASH"/>
</dbReference>
<evidence type="ECO:0000259" key="7">
    <source>
        <dbReference type="PROSITE" id="PS51645"/>
    </source>
</evidence>
<evidence type="ECO:0000256" key="3">
    <source>
        <dbReference type="ARBA" id="ARBA00022630"/>
    </source>
</evidence>